<dbReference type="PANTHER" id="PTHR12428">
    <property type="entry name" value="OXA1"/>
    <property type="match status" value="1"/>
</dbReference>
<dbReference type="PANTHER" id="PTHR12428:SF65">
    <property type="entry name" value="CYTOCHROME C OXIDASE ASSEMBLY PROTEIN COX18, MITOCHONDRIAL"/>
    <property type="match status" value="1"/>
</dbReference>
<dbReference type="InterPro" id="IPR023060">
    <property type="entry name" value="YidC/YidC1/YidC2_Firmicutes"/>
</dbReference>
<evidence type="ECO:0000256" key="12">
    <source>
        <dbReference type="HAMAP-Rule" id="MF_01811"/>
    </source>
</evidence>
<comment type="subcellular location">
    <subcellularLocation>
        <location evidence="1 12">Cell membrane</location>
        <topology evidence="1 12">Multi-pass membrane protein</topology>
    </subcellularLocation>
</comment>
<evidence type="ECO:0000256" key="6">
    <source>
        <dbReference type="ARBA" id="ARBA00022927"/>
    </source>
</evidence>
<dbReference type="InterPro" id="IPR001708">
    <property type="entry name" value="YidC/ALB3/OXA1/COX18"/>
</dbReference>
<keyword evidence="2 12" id="KW-0813">Transport</keyword>
<dbReference type="NCBIfam" id="NF002803">
    <property type="entry name" value="PRK02944.1"/>
    <property type="match status" value="1"/>
</dbReference>
<dbReference type="Proteomes" id="UP001596147">
    <property type="component" value="Unassembled WGS sequence"/>
</dbReference>
<evidence type="ECO:0000313" key="14">
    <source>
        <dbReference type="EMBL" id="MFC5465800.1"/>
    </source>
</evidence>
<evidence type="ECO:0000259" key="13">
    <source>
        <dbReference type="Pfam" id="PF02096"/>
    </source>
</evidence>
<comment type="caution">
    <text evidence="14">The sequence shown here is derived from an EMBL/GenBank/DDBJ whole genome shotgun (WGS) entry which is preliminary data.</text>
</comment>
<gene>
    <name evidence="14" type="primary">spoIIIJ</name>
    <name evidence="12" type="synonym">yidC</name>
    <name evidence="14" type="ORF">ACFPM4_13685</name>
</gene>
<evidence type="ECO:0000313" key="15">
    <source>
        <dbReference type="Proteomes" id="UP001596147"/>
    </source>
</evidence>
<dbReference type="PRINTS" id="PR01900">
    <property type="entry name" value="YIDCPROTEIN"/>
</dbReference>
<feature type="transmembrane region" description="Helical" evidence="12">
    <location>
        <begin position="56"/>
        <end position="81"/>
    </location>
</feature>
<evidence type="ECO:0000256" key="1">
    <source>
        <dbReference type="ARBA" id="ARBA00004651"/>
    </source>
</evidence>
<evidence type="ECO:0000256" key="3">
    <source>
        <dbReference type="ARBA" id="ARBA00022475"/>
    </source>
</evidence>
<name>A0ABW0LIS7_9BACI</name>
<dbReference type="RefSeq" id="WP_382352802.1">
    <property type="nucleotide sequence ID" value="NZ_JBHSMC010000016.1"/>
</dbReference>
<keyword evidence="6 12" id="KW-0653">Protein transport</keyword>
<comment type="similarity">
    <text evidence="12">Belongs to the OXA1/ALB3/YidC family. Type 2 subfamily.</text>
</comment>
<dbReference type="InterPro" id="IPR047196">
    <property type="entry name" value="YidC_ALB_C"/>
</dbReference>
<evidence type="ECO:0000256" key="10">
    <source>
        <dbReference type="ARBA" id="ARBA00023186"/>
    </source>
</evidence>
<evidence type="ECO:0000256" key="11">
    <source>
        <dbReference type="ARBA" id="ARBA00023288"/>
    </source>
</evidence>
<keyword evidence="9" id="KW-0564">Palmitate</keyword>
<keyword evidence="4 12" id="KW-0812">Transmembrane</keyword>
<feature type="domain" description="Membrane insertase YidC/Oxa/ALB C-terminal" evidence="13">
    <location>
        <begin position="61"/>
        <end position="244"/>
    </location>
</feature>
<feature type="transmembrane region" description="Helical" evidence="12">
    <location>
        <begin position="130"/>
        <end position="151"/>
    </location>
</feature>
<evidence type="ECO:0000256" key="9">
    <source>
        <dbReference type="ARBA" id="ARBA00023139"/>
    </source>
</evidence>
<evidence type="ECO:0000256" key="5">
    <source>
        <dbReference type="ARBA" id="ARBA00022729"/>
    </source>
</evidence>
<proteinExistence type="inferred from homology"/>
<dbReference type="NCBIfam" id="TIGR03592">
    <property type="entry name" value="yidC_oxa1_cterm"/>
    <property type="match status" value="1"/>
</dbReference>
<protein>
    <recommendedName>
        <fullName evidence="12">Membrane protein insertase YidC</fullName>
    </recommendedName>
    <alternativeName>
        <fullName evidence="12">Foldase YidC</fullName>
    </alternativeName>
    <alternativeName>
        <fullName evidence="12">Membrane integrase YidC</fullName>
    </alternativeName>
    <alternativeName>
        <fullName evidence="12">Membrane protein YidC</fullName>
    </alternativeName>
</protein>
<organism evidence="14 15">
    <name type="scientific">Lederbergia graminis</name>
    <dbReference type="NCBI Taxonomy" id="735518"/>
    <lineage>
        <taxon>Bacteria</taxon>
        <taxon>Bacillati</taxon>
        <taxon>Bacillota</taxon>
        <taxon>Bacilli</taxon>
        <taxon>Bacillales</taxon>
        <taxon>Bacillaceae</taxon>
        <taxon>Lederbergia</taxon>
    </lineage>
</organism>
<keyword evidence="3 12" id="KW-1003">Cell membrane</keyword>
<comment type="function">
    <text evidence="12">Required for the insertion and/or proper folding and/or complex formation of integral membrane proteins into the membrane. Involved in integration of membrane proteins that insert both dependently and independently of the Sec translocase complex, as well as at least some lipoproteins.</text>
</comment>
<evidence type="ECO:0000256" key="4">
    <source>
        <dbReference type="ARBA" id="ARBA00022692"/>
    </source>
</evidence>
<reference evidence="15" key="1">
    <citation type="journal article" date="2019" name="Int. J. Syst. Evol. Microbiol.">
        <title>The Global Catalogue of Microorganisms (GCM) 10K type strain sequencing project: providing services to taxonomists for standard genome sequencing and annotation.</title>
        <authorList>
            <consortium name="The Broad Institute Genomics Platform"/>
            <consortium name="The Broad Institute Genome Sequencing Center for Infectious Disease"/>
            <person name="Wu L."/>
            <person name="Ma J."/>
        </authorList>
    </citation>
    <scope>NUCLEOTIDE SEQUENCE [LARGE SCALE GENOMIC DNA]</scope>
    <source>
        <strain evidence="15">CGMCC 1.12237</strain>
    </source>
</reference>
<accession>A0ABW0LIS7</accession>
<dbReference type="PROSITE" id="PS51257">
    <property type="entry name" value="PROKAR_LIPOPROTEIN"/>
    <property type="match status" value="1"/>
</dbReference>
<dbReference type="CDD" id="cd20070">
    <property type="entry name" value="5TM_YidC_Alb3"/>
    <property type="match status" value="1"/>
</dbReference>
<sequence length="263" mass="29285">MKKRILLISAILGLVLIMAGCATPDNPNYITSETTGFWSKYIVWPLSWLMTEVANLFGGSYGISIIIVTLLLRLAILPLMIKQTKNSKAMQAIQPEIQKLREKYSSKDAKTQQQLQQETMQLFQKYNVNPLAGCFPLLIQMPILIGFYQAIIRTEGIATGGEFLWFDLGAPDPLYLLPVIAGLTTFLQQKIMMSGQPNANPQMQMLLYIMPVMILIFAINFPAALALYWVVGNIFMIIQTYFIKGPNEAKVQAKDGGAGGAKK</sequence>
<evidence type="ECO:0000256" key="8">
    <source>
        <dbReference type="ARBA" id="ARBA00023136"/>
    </source>
</evidence>
<evidence type="ECO:0000256" key="7">
    <source>
        <dbReference type="ARBA" id="ARBA00022989"/>
    </source>
</evidence>
<keyword evidence="5 12" id="KW-0732">Signal</keyword>
<keyword evidence="8 12" id="KW-0472">Membrane</keyword>
<keyword evidence="15" id="KW-1185">Reference proteome</keyword>
<comment type="caution">
    <text evidence="12">Lacks conserved residue(s) required for the propagation of feature annotation.</text>
</comment>
<dbReference type="Pfam" id="PF02096">
    <property type="entry name" value="60KD_IMP"/>
    <property type="match status" value="1"/>
</dbReference>
<keyword evidence="10 12" id="KW-0143">Chaperone</keyword>
<keyword evidence="11 12" id="KW-0449">Lipoprotein</keyword>
<dbReference type="InterPro" id="IPR028055">
    <property type="entry name" value="YidC/Oxa/ALB_C"/>
</dbReference>
<evidence type="ECO:0000256" key="2">
    <source>
        <dbReference type="ARBA" id="ARBA00022448"/>
    </source>
</evidence>
<dbReference type="EMBL" id="JBHSMC010000016">
    <property type="protein sequence ID" value="MFC5465800.1"/>
    <property type="molecule type" value="Genomic_DNA"/>
</dbReference>
<feature type="transmembrane region" description="Helical" evidence="12">
    <location>
        <begin position="206"/>
        <end position="231"/>
    </location>
</feature>
<keyword evidence="7 12" id="KW-1133">Transmembrane helix</keyword>
<dbReference type="HAMAP" id="MF_01811">
    <property type="entry name" value="YidC_type2"/>
    <property type="match status" value="1"/>
</dbReference>